<dbReference type="EMBL" id="GFDL01006371">
    <property type="protein sequence ID" value="JAV28674.1"/>
    <property type="molecule type" value="Transcribed_RNA"/>
</dbReference>
<feature type="signal peptide" evidence="1">
    <location>
        <begin position="1"/>
        <end position="17"/>
    </location>
</feature>
<dbReference type="SUPFAM" id="SSF50370">
    <property type="entry name" value="Ricin B-like lectins"/>
    <property type="match status" value="1"/>
</dbReference>
<sequence>MKGLLLFHLVLIPLVLAKIKTGCVKIKHIRDGIYLTSPVENDANTRRVSIKGGEAERWEITAIGGDQYTIKNKEFNQFLFTSDATYSSNYHVYLWIPKIGVTAEKWTIEKAGNGLTIRNVLRPSCLFVGSSSWVYAKMGTTCKGKQFEWSFESC</sequence>
<reference evidence="3" key="1">
    <citation type="submission" date="2017-01" db="EMBL/GenBank/DDBJ databases">
        <title>A deep insight into the sialotranscriptome of adult male and female Cluex tarsalis mosquitoes.</title>
        <authorList>
            <person name="Ribeiro J.M."/>
            <person name="Moreira F."/>
            <person name="Bernard K.A."/>
            <person name="Calvo E."/>
        </authorList>
    </citation>
    <scope>NUCLEOTIDE SEQUENCE</scope>
    <source>
        <strain evidence="3">Kern County</strain>
        <tissue evidence="3">Salivary glands</tissue>
    </source>
</reference>
<dbReference type="Pfam" id="PF14200">
    <property type="entry name" value="RicinB_lectin_2"/>
    <property type="match status" value="1"/>
</dbReference>
<dbReference type="CDD" id="cd23667">
    <property type="entry name" value="beta-trefoil_Ricin_CqDVP-like"/>
    <property type="match status" value="1"/>
</dbReference>
<dbReference type="InterPro" id="IPR000772">
    <property type="entry name" value="Ricin_B_lectin"/>
</dbReference>
<accession>A0A1Q3FMC4</accession>
<feature type="chain" id="PRO_5012433613" evidence="1">
    <location>
        <begin position="18"/>
        <end position="154"/>
    </location>
</feature>
<organism evidence="3">
    <name type="scientific">Culex tarsalis</name>
    <name type="common">Encephalitis mosquito</name>
    <dbReference type="NCBI Taxonomy" id="7177"/>
    <lineage>
        <taxon>Eukaryota</taxon>
        <taxon>Metazoa</taxon>
        <taxon>Ecdysozoa</taxon>
        <taxon>Arthropoda</taxon>
        <taxon>Hexapoda</taxon>
        <taxon>Insecta</taxon>
        <taxon>Pterygota</taxon>
        <taxon>Neoptera</taxon>
        <taxon>Endopterygota</taxon>
        <taxon>Diptera</taxon>
        <taxon>Nematocera</taxon>
        <taxon>Culicoidea</taxon>
        <taxon>Culicidae</taxon>
        <taxon>Culicinae</taxon>
        <taxon>Culicini</taxon>
        <taxon>Culex</taxon>
        <taxon>Culex</taxon>
    </lineage>
</organism>
<dbReference type="AlphaFoldDB" id="A0A1Q3FMC4"/>
<feature type="domain" description="Ricin B lectin" evidence="2">
    <location>
        <begin position="19"/>
        <end position="88"/>
    </location>
</feature>
<evidence type="ECO:0000259" key="2">
    <source>
        <dbReference type="Pfam" id="PF14200"/>
    </source>
</evidence>
<keyword evidence="1" id="KW-0732">Signal</keyword>
<evidence type="ECO:0000313" key="3">
    <source>
        <dbReference type="EMBL" id="JAV28674.1"/>
    </source>
</evidence>
<dbReference type="Gene3D" id="2.80.10.50">
    <property type="match status" value="1"/>
</dbReference>
<dbReference type="InterPro" id="IPR035992">
    <property type="entry name" value="Ricin_B-like_lectins"/>
</dbReference>
<protein>
    <submittedName>
        <fullName evidence="3">Putative 15.3 kDa basic salivary protein</fullName>
    </submittedName>
</protein>
<evidence type="ECO:0000256" key="1">
    <source>
        <dbReference type="SAM" id="SignalP"/>
    </source>
</evidence>
<name>A0A1Q3FMC4_CULTA</name>
<proteinExistence type="predicted"/>